<gene>
    <name evidence="1" type="ORF">PSDVSF_17070</name>
</gene>
<protein>
    <submittedName>
        <fullName evidence="1">Uncharacterized protein</fullName>
    </submittedName>
</protein>
<dbReference type="RefSeq" id="WP_229596451.1">
    <property type="nucleotide sequence ID" value="NZ_AP024485.1"/>
</dbReference>
<dbReference type="Proteomes" id="UP001053296">
    <property type="component" value="Chromosome"/>
</dbReference>
<evidence type="ECO:0000313" key="2">
    <source>
        <dbReference type="Proteomes" id="UP001053296"/>
    </source>
</evidence>
<accession>A0ABN6ETA4</accession>
<proteinExistence type="predicted"/>
<keyword evidence="2" id="KW-1185">Reference proteome</keyword>
<reference evidence="1" key="1">
    <citation type="journal article" date="2022" name="Arch. Microbiol.">
        <title>Pseudodesulfovibrio sediminis sp. nov., a mesophilic and neutrophilic sulfate-reducing bacterium isolated from sediment of a brackish lake.</title>
        <authorList>
            <person name="Takahashi A."/>
            <person name="Kojima H."/>
            <person name="Watanabe M."/>
            <person name="Fukui M."/>
        </authorList>
    </citation>
    <scope>NUCLEOTIDE SEQUENCE</scope>
    <source>
        <strain evidence="1">SF6</strain>
    </source>
</reference>
<evidence type="ECO:0000313" key="1">
    <source>
        <dbReference type="EMBL" id="BCS88465.1"/>
    </source>
</evidence>
<organism evidence="1 2">
    <name type="scientific">Pseudodesulfovibrio sediminis</name>
    <dbReference type="NCBI Taxonomy" id="2810563"/>
    <lineage>
        <taxon>Bacteria</taxon>
        <taxon>Pseudomonadati</taxon>
        <taxon>Thermodesulfobacteriota</taxon>
        <taxon>Desulfovibrionia</taxon>
        <taxon>Desulfovibrionales</taxon>
        <taxon>Desulfovibrionaceae</taxon>
    </lineage>
</organism>
<name>A0ABN6ETA4_9BACT</name>
<sequence length="82" mass="9523">MSDADLNRASALFLLSELLSEPLPTEERSDYILSILDKIIPDPNYMEYIYYSDDFVNKDGIFDYEGLIKKCFDDYEPNIIAL</sequence>
<dbReference type="EMBL" id="AP024485">
    <property type="protein sequence ID" value="BCS88465.1"/>
    <property type="molecule type" value="Genomic_DNA"/>
</dbReference>